<organism evidence="1 2">
    <name type="scientific">Daphnia sinensis</name>
    <dbReference type="NCBI Taxonomy" id="1820382"/>
    <lineage>
        <taxon>Eukaryota</taxon>
        <taxon>Metazoa</taxon>
        <taxon>Ecdysozoa</taxon>
        <taxon>Arthropoda</taxon>
        <taxon>Crustacea</taxon>
        <taxon>Branchiopoda</taxon>
        <taxon>Diplostraca</taxon>
        <taxon>Cladocera</taxon>
        <taxon>Anomopoda</taxon>
        <taxon>Daphniidae</taxon>
        <taxon>Daphnia</taxon>
        <taxon>Daphnia similis group</taxon>
    </lineage>
</organism>
<dbReference type="SUPFAM" id="SSF82171">
    <property type="entry name" value="DPP6 N-terminal domain-like"/>
    <property type="match status" value="1"/>
</dbReference>
<evidence type="ECO:0000313" key="2">
    <source>
        <dbReference type="Proteomes" id="UP000820818"/>
    </source>
</evidence>
<sequence>MEIISTMCRQKKTRSNNAGIYLLNLPTGLSKKVSEGFTSYLNVSFSPQSKYLAFVATDDSLKAKKPVHSLYLSSTVSGVAEQIVSKNSIGILQNGRISGDATLKFSEDEKRLFFGIAKDYASFSYEEDTTILDEERVSLDIWGWQDAEIQPMQLVKKSENEKKSFLASYDLVTKKITQLADENVENIILEPKIRRDFGLAWTDAPYRRNYSWDIQIGRDLYWVDFKTGIKTLIEKEASGYPSISPEGKYIVWYDERDSAW</sequence>
<keyword evidence="2" id="KW-1185">Reference proteome</keyword>
<comment type="caution">
    <text evidence="1">The sequence shown here is derived from an EMBL/GenBank/DDBJ whole genome shotgun (WGS) entry which is preliminary data.</text>
</comment>
<accession>A0AAD5KTN2</accession>
<reference evidence="1" key="1">
    <citation type="submission" date="2022-05" db="EMBL/GenBank/DDBJ databases">
        <title>A multi-omics perspective on studying reproductive biology in Daphnia sinensis.</title>
        <authorList>
            <person name="Jia J."/>
        </authorList>
    </citation>
    <scope>NUCLEOTIDE SEQUENCE</scope>
    <source>
        <strain evidence="1">WSL</strain>
    </source>
</reference>
<dbReference type="AlphaFoldDB" id="A0AAD5KTN2"/>
<dbReference type="InterPro" id="IPR011042">
    <property type="entry name" value="6-blade_b-propeller_TolB-like"/>
</dbReference>
<dbReference type="Proteomes" id="UP000820818">
    <property type="component" value="Unassembled WGS sequence"/>
</dbReference>
<dbReference type="EMBL" id="WJBH02000295">
    <property type="protein sequence ID" value="KAI9549566.1"/>
    <property type="molecule type" value="Genomic_DNA"/>
</dbReference>
<dbReference type="Gene3D" id="2.120.10.30">
    <property type="entry name" value="TolB, C-terminal domain"/>
    <property type="match status" value="1"/>
</dbReference>
<evidence type="ECO:0000313" key="1">
    <source>
        <dbReference type="EMBL" id="KAI9549566.1"/>
    </source>
</evidence>
<proteinExistence type="predicted"/>
<name>A0AAD5KTN2_9CRUS</name>
<protein>
    <submittedName>
        <fullName evidence="1">Uncharacterized protein</fullName>
    </submittedName>
</protein>
<gene>
    <name evidence="1" type="ORF">GHT06_004121</name>
</gene>